<dbReference type="EMBL" id="JAYWIO010000004">
    <property type="protein sequence ID" value="KAK7267886.1"/>
    <property type="molecule type" value="Genomic_DNA"/>
</dbReference>
<keyword evidence="9" id="KW-1185">Reference proteome</keyword>
<comment type="caution">
    <text evidence="8">The sequence shown here is derived from an EMBL/GenBank/DDBJ whole genome shotgun (WGS) entry which is preliminary data.</text>
</comment>
<dbReference type="GO" id="GO:0005634">
    <property type="term" value="C:nucleus"/>
    <property type="evidence" value="ECO:0007669"/>
    <property type="project" value="UniProtKB-SubCell"/>
</dbReference>
<reference evidence="8 9" key="1">
    <citation type="submission" date="2024-01" db="EMBL/GenBank/DDBJ databases">
        <title>The genomes of 5 underutilized Papilionoideae crops provide insights into root nodulation and disease resistanc.</title>
        <authorList>
            <person name="Yuan L."/>
        </authorList>
    </citation>
    <scope>NUCLEOTIDE SEQUENCE [LARGE SCALE GENOMIC DNA]</scope>
    <source>
        <strain evidence="8">ZHUSHIDOU_FW_LH</strain>
        <tissue evidence="8">Leaf</tissue>
    </source>
</reference>
<comment type="function">
    <text evidence="5">Transcription factor that specifically binds AT-rich DNA sequences related to the nuclear matrix attachment regions (MARs).</text>
</comment>
<comment type="domain">
    <text evidence="5">The PPC domain mediates interactions between AHL proteins.</text>
</comment>
<keyword evidence="4 5" id="KW-0539">Nucleus</keyword>
<evidence type="ECO:0000313" key="9">
    <source>
        <dbReference type="Proteomes" id="UP001372338"/>
    </source>
</evidence>
<dbReference type="InterPro" id="IPR039605">
    <property type="entry name" value="AHL"/>
</dbReference>
<feature type="region of interest" description="Disordered" evidence="6">
    <location>
        <begin position="1"/>
        <end position="100"/>
    </location>
</feature>
<keyword evidence="3 5" id="KW-0804">Transcription</keyword>
<dbReference type="SUPFAM" id="SSF117856">
    <property type="entry name" value="AF0104/ALDC/Ptd012-like"/>
    <property type="match status" value="1"/>
</dbReference>
<name>A0AAN9F4S1_CROPI</name>
<comment type="subcellular location">
    <subcellularLocation>
        <location evidence="5">Nucleus</location>
    </subcellularLocation>
</comment>
<dbReference type="InterPro" id="IPR005175">
    <property type="entry name" value="PPC_dom"/>
</dbReference>
<evidence type="ECO:0000256" key="2">
    <source>
        <dbReference type="ARBA" id="ARBA00023125"/>
    </source>
</evidence>
<dbReference type="Gene3D" id="3.30.1330.80">
    <property type="entry name" value="Hypothetical protein, similar to alpha- acetolactate decarboxylase, domain 2"/>
    <property type="match status" value="1"/>
</dbReference>
<evidence type="ECO:0000256" key="3">
    <source>
        <dbReference type="ARBA" id="ARBA00023163"/>
    </source>
</evidence>
<organism evidence="8 9">
    <name type="scientific">Crotalaria pallida</name>
    <name type="common">Smooth rattlebox</name>
    <name type="synonym">Crotalaria striata</name>
    <dbReference type="NCBI Taxonomy" id="3830"/>
    <lineage>
        <taxon>Eukaryota</taxon>
        <taxon>Viridiplantae</taxon>
        <taxon>Streptophyta</taxon>
        <taxon>Embryophyta</taxon>
        <taxon>Tracheophyta</taxon>
        <taxon>Spermatophyta</taxon>
        <taxon>Magnoliopsida</taxon>
        <taxon>eudicotyledons</taxon>
        <taxon>Gunneridae</taxon>
        <taxon>Pentapetalae</taxon>
        <taxon>rosids</taxon>
        <taxon>fabids</taxon>
        <taxon>Fabales</taxon>
        <taxon>Fabaceae</taxon>
        <taxon>Papilionoideae</taxon>
        <taxon>50 kb inversion clade</taxon>
        <taxon>genistoids sensu lato</taxon>
        <taxon>core genistoids</taxon>
        <taxon>Crotalarieae</taxon>
        <taxon>Crotalaria</taxon>
    </lineage>
</organism>
<keyword evidence="2 5" id="KW-0238">DNA-binding</keyword>
<evidence type="ECO:0000256" key="6">
    <source>
        <dbReference type="SAM" id="MobiDB-lite"/>
    </source>
</evidence>
<dbReference type="PANTHER" id="PTHR31500">
    <property type="entry name" value="AT-HOOK MOTIF NUCLEAR-LOCALIZED PROTEIN 9"/>
    <property type="match status" value="1"/>
</dbReference>
<sequence>MEEEKMNNTVSATGPLINMDNNNNGGATTTTTTTVAPQSSDLFGKKKRGRPRKYDADGNLNIKYQNAKTSPPPGFAALSPTTSPSEFSSSYKRGRGRSTNSTNWQLLSASSFGEAFANTAGADFTPYVVTVYTGQDVAGKIMSFAQKGPGGICILSANGTISNVAMRQSGSSGGILTYEA</sequence>
<gene>
    <name evidence="8" type="ORF">RIF29_20566</name>
</gene>
<accession>A0AAN9F4S1</accession>
<proteinExistence type="predicted"/>
<dbReference type="GO" id="GO:0003680">
    <property type="term" value="F:minor groove of adenine-thymine-rich DNA binding"/>
    <property type="evidence" value="ECO:0007669"/>
    <property type="project" value="UniProtKB-UniRule"/>
</dbReference>
<evidence type="ECO:0000259" key="7">
    <source>
        <dbReference type="PROSITE" id="PS51742"/>
    </source>
</evidence>
<evidence type="ECO:0000256" key="4">
    <source>
        <dbReference type="ARBA" id="ARBA00023242"/>
    </source>
</evidence>
<dbReference type="CDD" id="cd11378">
    <property type="entry name" value="DUF296"/>
    <property type="match status" value="1"/>
</dbReference>
<evidence type="ECO:0000313" key="8">
    <source>
        <dbReference type="EMBL" id="KAK7267886.1"/>
    </source>
</evidence>
<dbReference type="Proteomes" id="UP001372338">
    <property type="component" value="Unassembled WGS sequence"/>
</dbReference>
<feature type="domain" description="PPC" evidence="7">
    <location>
        <begin position="121"/>
        <end position="180"/>
    </location>
</feature>
<protein>
    <recommendedName>
        <fullName evidence="5">AT-hook motif nuclear-localized protein</fullName>
    </recommendedName>
</protein>
<dbReference type="Pfam" id="PF03479">
    <property type="entry name" value="PCC"/>
    <property type="match status" value="1"/>
</dbReference>
<evidence type="ECO:0000256" key="1">
    <source>
        <dbReference type="ARBA" id="ARBA00023015"/>
    </source>
</evidence>
<keyword evidence="1 5" id="KW-0805">Transcription regulation</keyword>
<feature type="compositionally biased region" description="Low complexity" evidence="6">
    <location>
        <begin position="79"/>
        <end position="90"/>
    </location>
</feature>
<dbReference type="PANTHER" id="PTHR31500:SF56">
    <property type="entry name" value="AT-HOOK MOTIF NUCLEAR-LOCALIZED PROTEIN"/>
    <property type="match status" value="1"/>
</dbReference>
<evidence type="ECO:0000256" key="5">
    <source>
        <dbReference type="RuleBase" id="RU367031"/>
    </source>
</evidence>
<dbReference type="AlphaFoldDB" id="A0AAN9F4S1"/>
<dbReference type="PROSITE" id="PS51742">
    <property type="entry name" value="PPC"/>
    <property type="match status" value="1"/>
</dbReference>